<evidence type="ECO:0000259" key="3">
    <source>
        <dbReference type="PROSITE" id="PS50853"/>
    </source>
</evidence>
<keyword evidence="2" id="KW-1133">Transmembrane helix</keyword>
<feature type="transmembrane region" description="Helical" evidence="2">
    <location>
        <begin position="35"/>
        <end position="51"/>
    </location>
</feature>
<dbReference type="SUPFAM" id="SSF49265">
    <property type="entry name" value="Fibronectin type III"/>
    <property type="match status" value="1"/>
</dbReference>
<protein>
    <recommendedName>
        <fullName evidence="3">Fibronectin type-III domain-containing protein</fullName>
    </recommendedName>
</protein>
<organism evidence="4 5">
    <name type="scientific">Trichuris suis</name>
    <name type="common">pig whipworm</name>
    <dbReference type="NCBI Taxonomy" id="68888"/>
    <lineage>
        <taxon>Eukaryota</taxon>
        <taxon>Metazoa</taxon>
        <taxon>Ecdysozoa</taxon>
        <taxon>Nematoda</taxon>
        <taxon>Enoplea</taxon>
        <taxon>Dorylaimia</taxon>
        <taxon>Trichinellida</taxon>
        <taxon>Trichuridae</taxon>
        <taxon>Trichuris</taxon>
    </lineage>
</organism>
<dbReference type="InterPro" id="IPR036116">
    <property type="entry name" value="FN3_sf"/>
</dbReference>
<keyword evidence="5" id="KW-1185">Reference proteome</keyword>
<feature type="compositionally biased region" description="Basic residues" evidence="1">
    <location>
        <begin position="1"/>
        <end position="10"/>
    </location>
</feature>
<accession>A0A085LUG9</accession>
<dbReference type="InterPro" id="IPR003961">
    <property type="entry name" value="FN3_dom"/>
</dbReference>
<evidence type="ECO:0000256" key="2">
    <source>
        <dbReference type="SAM" id="Phobius"/>
    </source>
</evidence>
<dbReference type="PROSITE" id="PS50853">
    <property type="entry name" value="FN3"/>
    <property type="match status" value="1"/>
</dbReference>
<gene>
    <name evidence="4" type="ORF">M513_10470</name>
</gene>
<sequence length="463" mass="52988">MCRHATRSTQRRWSNEQQHRSGPSQVSLPKSRMQIVWRLLVVHLAAIWWLLRVNAQTVTSFECCFLCVAHCLKNSTNGTMESCKDNCFKYSYSDSCSSNSSLCWKSLIGSVCRSTSDAPRHPPFNLMVEYYEDPYPEPYIAELSWSPVQSADLYVVQYKDMDDEFTSFGLQEIMFVQRPDAIFKKPRLCPTYGFRIAAVNRFGVSNFSDVERIDPPVPKPVNASYWITEMRMHDTPFETISGDMTNRSVVITIEYNMPPNWNATDIRKVSCDLHWLPCVTMDRRALFTHKFSLSINESKIYVILPDFAMFFQCSAIFTIQSLESRCNTVYNYPLILPGTNIPGLQIKLGCETVIDSRCVTNSVVAPLCSVRNFTYEKLTIKNDSSIVDVRVGWVFKPPPNVDAPVHHYLIHVDEVSREQSDFTFFFAPKVIRSFLEERTCPSGPDDLSSLCNNTVSNFLIKGL</sequence>
<dbReference type="Proteomes" id="UP000030764">
    <property type="component" value="Unassembled WGS sequence"/>
</dbReference>
<dbReference type="AlphaFoldDB" id="A0A085LUG9"/>
<evidence type="ECO:0000313" key="5">
    <source>
        <dbReference type="Proteomes" id="UP000030764"/>
    </source>
</evidence>
<evidence type="ECO:0000313" key="4">
    <source>
        <dbReference type="EMBL" id="KFD48615.1"/>
    </source>
</evidence>
<feature type="region of interest" description="Disordered" evidence="1">
    <location>
        <begin position="1"/>
        <end position="26"/>
    </location>
</feature>
<keyword evidence="2" id="KW-0472">Membrane</keyword>
<name>A0A085LUG9_9BILA</name>
<evidence type="ECO:0000256" key="1">
    <source>
        <dbReference type="SAM" id="MobiDB-lite"/>
    </source>
</evidence>
<feature type="non-terminal residue" evidence="4">
    <location>
        <position position="463"/>
    </location>
</feature>
<proteinExistence type="predicted"/>
<reference evidence="4 5" key="1">
    <citation type="journal article" date="2014" name="Nat. Genet.">
        <title>Genome and transcriptome of the porcine whipworm Trichuris suis.</title>
        <authorList>
            <person name="Jex A.R."/>
            <person name="Nejsum P."/>
            <person name="Schwarz E.M."/>
            <person name="Hu L."/>
            <person name="Young N.D."/>
            <person name="Hall R.S."/>
            <person name="Korhonen P.K."/>
            <person name="Liao S."/>
            <person name="Thamsborg S."/>
            <person name="Xia J."/>
            <person name="Xu P."/>
            <person name="Wang S."/>
            <person name="Scheerlinck J.P."/>
            <person name="Hofmann A."/>
            <person name="Sternberg P.W."/>
            <person name="Wang J."/>
            <person name="Gasser R.B."/>
        </authorList>
    </citation>
    <scope>NUCLEOTIDE SEQUENCE [LARGE SCALE GENOMIC DNA]</scope>
    <source>
        <strain evidence="4">DCEP-RM93M</strain>
    </source>
</reference>
<keyword evidence="2" id="KW-0812">Transmembrane</keyword>
<dbReference type="EMBL" id="KL363288">
    <property type="protein sequence ID" value="KFD48615.1"/>
    <property type="molecule type" value="Genomic_DNA"/>
</dbReference>
<feature type="domain" description="Fibronectin type-III" evidence="3">
    <location>
        <begin position="122"/>
        <end position="218"/>
    </location>
</feature>